<protein>
    <submittedName>
        <fullName evidence="10">Spermidine/putrescine transport system permease protein/spermidine/putrescine transport system permease protein</fullName>
    </submittedName>
</protein>
<evidence type="ECO:0000313" key="11">
    <source>
        <dbReference type="Proteomes" id="UP001242480"/>
    </source>
</evidence>
<feature type="transmembrane region" description="Helical" evidence="8">
    <location>
        <begin position="104"/>
        <end position="126"/>
    </location>
</feature>
<feature type="transmembrane region" description="Helical" evidence="8">
    <location>
        <begin position="132"/>
        <end position="150"/>
    </location>
</feature>
<dbReference type="PANTHER" id="PTHR43848">
    <property type="entry name" value="PUTRESCINE TRANSPORT SYSTEM PERMEASE PROTEIN POTI"/>
    <property type="match status" value="1"/>
</dbReference>
<evidence type="ECO:0000256" key="7">
    <source>
        <dbReference type="ARBA" id="ARBA00023136"/>
    </source>
</evidence>
<feature type="domain" description="ABC transmembrane type-1" evidence="9">
    <location>
        <begin position="66"/>
        <end position="253"/>
    </location>
</feature>
<evidence type="ECO:0000259" key="9">
    <source>
        <dbReference type="PROSITE" id="PS50928"/>
    </source>
</evidence>
<dbReference type="EMBL" id="JAUSVX010000021">
    <property type="protein sequence ID" value="MDQ0474252.1"/>
    <property type="molecule type" value="Genomic_DNA"/>
</dbReference>
<dbReference type="InterPro" id="IPR035906">
    <property type="entry name" value="MetI-like_sf"/>
</dbReference>
<evidence type="ECO:0000256" key="6">
    <source>
        <dbReference type="ARBA" id="ARBA00022989"/>
    </source>
</evidence>
<evidence type="ECO:0000313" key="10">
    <source>
        <dbReference type="EMBL" id="MDQ0474252.1"/>
    </source>
</evidence>
<evidence type="ECO:0000256" key="2">
    <source>
        <dbReference type="ARBA" id="ARBA00007069"/>
    </source>
</evidence>
<keyword evidence="3 8" id="KW-0813">Transport</keyword>
<feature type="transmembrane region" description="Helical" evidence="8">
    <location>
        <begin position="65"/>
        <end position="92"/>
    </location>
</feature>
<sequence length="269" mass="28660">MRRADLAAAALLAGLTTIVFVLLYGPLMVPILSSFFAVSHGTVDWSQPTLSAYAALTGNESVLAALWTTLVVGACAVALSVAIGTGLALYYASPMAKGREFLQFLLFLPFLMPPIITGLALLIFFREIAFERSLVTIVIGHTVFVLALVYRTILTRLQSLSASLVEASYDLGASGWQTFRLVLLPNLSSAMAGAAILAFALSFDETMITLLVTGTQSTLPVRLWAMMRLGFTPDINALVALILFFTTALCLGAVRFLMPASALAGTEQG</sequence>
<comment type="subcellular location">
    <subcellularLocation>
        <location evidence="1 8">Cell membrane</location>
        <topology evidence="1 8">Multi-pass membrane protein</topology>
    </subcellularLocation>
</comment>
<evidence type="ECO:0000256" key="1">
    <source>
        <dbReference type="ARBA" id="ARBA00004651"/>
    </source>
</evidence>
<dbReference type="Gene3D" id="1.10.3720.10">
    <property type="entry name" value="MetI-like"/>
    <property type="match status" value="1"/>
</dbReference>
<reference evidence="10 11" key="1">
    <citation type="submission" date="2023-07" db="EMBL/GenBank/DDBJ databases">
        <title>Genomic Encyclopedia of Type Strains, Phase IV (KMG-IV): sequencing the most valuable type-strain genomes for metagenomic binning, comparative biology and taxonomic classification.</title>
        <authorList>
            <person name="Goeker M."/>
        </authorList>
    </citation>
    <scope>NUCLEOTIDE SEQUENCE [LARGE SCALE GENOMIC DNA]</scope>
    <source>
        <strain evidence="10 11">DSM 19619</strain>
    </source>
</reference>
<dbReference type="PROSITE" id="PS50928">
    <property type="entry name" value="ABC_TM1"/>
    <property type="match status" value="1"/>
</dbReference>
<keyword evidence="4" id="KW-1003">Cell membrane</keyword>
<evidence type="ECO:0000256" key="4">
    <source>
        <dbReference type="ARBA" id="ARBA00022475"/>
    </source>
</evidence>
<dbReference type="InterPro" id="IPR000515">
    <property type="entry name" value="MetI-like"/>
</dbReference>
<evidence type="ECO:0000256" key="8">
    <source>
        <dbReference type="RuleBase" id="RU363032"/>
    </source>
</evidence>
<name>A0ABU0JJ04_9HYPH</name>
<keyword evidence="6 8" id="KW-1133">Transmembrane helix</keyword>
<feature type="transmembrane region" description="Helical" evidence="8">
    <location>
        <begin position="237"/>
        <end position="258"/>
    </location>
</feature>
<keyword evidence="5 8" id="KW-0812">Transmembrane</keyword>
<feature type="transmembrane region" description="Helical" evidence="8">
    <location>
        <begin position="181"/>
        <end position="201"/>
    </location>
</feature>
<keyword evidence="7 8" id="KW-0472">Membrane</keyword>
<dbReference type="Proteomes" id="UP001242480">
    <property type="component" value="Unassembled WGS sequence"/>
</dbReference>
<comment type="similarity">
    <text evidence="2">Belongs to the binding-protein-dependent transport system permease family. CysTW subfamily.</text>
</comment>
<gene>
    <name evidence="10" type="ORF">QO011_007292</name>
</gene>
<dbReference type="InterPro" id="IPR051789">
    <property type="entry name" value="Bact_Polyamine_Transport"/>
</dbReference>
<accession>A0ABU0JJ04</accession>
<dbReference type="Pfam" id="PF00528">
    <property type="entry name" value="BPD_transp_1"/>
    <property type="match status" value="1"/>
</dbReference>
<evidence type="ECO:0000256" key="3">
    <source>
        <dbReference type="ARBA" id="ARBA00022448"/>
    </source>
</evidence>
<proteinExistence type="inferred from homology"/>
<dbReference type="PANTHER" id="PTHR43848:SF2">
    <property type="entry name" value="PUTRESCINE TRANSPORT SYSTEM PERMEASE PROTEIN POTI"/>
    <property type="match status" value="1"/>
</dbReference>
<comment type="caution">
    <text evidence="10">The sequence shown here is derived from an EMBL/GenBank/DDBJ whole genome shotgun (WGS) entry which is preliminary data.</text>
</comment>
<dbReference type="SUPFAM" id="SSF161098">
    <property type="entry name" value="MetI-like"/>
    <property type="match status" value="1"/>
</dbReference>
<evidence type="ECO:0000256" key="5">
    <source>
        <dbReference type="ARBA" id="ARBA00022692"/>
    </source>
</evidence>
<organism evidence="10 11">
    <name type="scientific">Labrys wisconsinensis</name>
    <dbReference type="NCBI Taxonomy" id="425677"/>
    <lineage>
        <taxon>Bacteria</taxon>
        <taxon>Pseudomonadati</taxon>
        <taxon>Pseudomonadota</taxon>
        <taxon>Alphaproteobacteria</taxon>
        <taxon>Hyphomicrobiales</taxon>
        <taxon>Xanthobacteraceae</taxon>
        <taxon>Labrys</taxon>
    </lineage>
</organism>
<dbReference type="CDD" id="cd06261">
    <property type="entry name" value="TM_PBP2"/>
    <property type="match status" value="1"/>
</dbReference>
<keyword evidence="11" id="KW-1185">Reference proteome</keyword>
<dbReference type="RefSeq" id="WP_307283561.1">
    <property type="nucleotide sequence ID" value="NZ_JAUSVX010000021.1"/>
</dbReference>